<proteinExistence type="predicted"/>
<dbReference type="PANTHER" id="PTHR46825:SF11">
    <property type="entry name" value="PENICILLIN-BINDING PROTEIN 4"/>
    <property type="match status" value="1"/>
</dbReference>
<dbReference type="EMBL" id="JBHUMO010000019">
    <property type="protein sequence ID" value="MFD2728461.1"/>
    <property type="molecule type" value="Genomic_DNA"/>
</dbReference>
<feature type="transmembrane region" description="Helical" evidence="3">
    <location>
        <begin position="20"/>
        <end position="39"/>
    </location>
</feature>
<evidence type="ECO:0000259" key="4">
    <source>
        <dbReference type="Pfam" id="PF00144"/>
    </source>
</evidence>
<dbReference type="InterPro" id="IPR012338">
    <property type="entry name" value="Beta-lactam/transpept-like"/>
</dbReference>
<comment type="caution">
    <text evidence="5">The sequence shown here is derived from an EMBL/GenBank/DDBJ whole genome shotgun (WGS) entry which is preliminary data.</text>
</comment>
<keyword evidence="3" id="KW-0812">Transmembrane</keyword>
<dbReference type="Pfam" id="PF00144">
    <property type="entry name" value="Beta-lactamase"/>
    <property type="match status" value="1"/>
</dbReference>
<dbReference type="EC" id="3.-.-.-" evidence="5"/>
<feature type="domain" description="Beta-lactamase-related" evidence="4">
    <location>
        <begin position="82"/>
        <end position="374"/>
    </location>
</feature>
<evidence type="ECO:0000313" key="5">
    <source>
        <dbReference type="EMBL" id="MFD2728461.1"/>
    </source>
</evidence>
<dbReference type="InterPro" id="IPR001466">
    <property type="entry name" value="Beta-lactam-related"/>
</dbReference>
<dbReference type="GO" id="GO:0016787">
    <property type="term" value="F:hydrolase activity"/>
    <property type="evidence" value="ECO:0007669"/>
    <property type="project" value="UniProtKB-KW"/>
</dbReference>
<dbReference type="PROSITE" id="PS51257">
    <property type="entry name" value="PROKAR_LIPOPROTEIN"/>
    <property type="match status" value="1"/>
</dbReference>
<dbReference type="InterPro" id="IPR050491">
    <property type="entry name" value="AmpC-like"/>
</dbReference>
<sequence length="395" mass="45137">MISRKKRRLQQKKKRKIYFYAISCIALLTISCVVTVQILEHTKTTQIKTSREPARIITQPLTASSYSNLQKTTLVPKTAGAFDSLLEKKRFTGTALIVKDNQIILEKGYGYSNKAKLQKNTVHSHFQIGSIQKSMTAAIIAQLIEEKKLTFQTKLTDFFPNISGSEQITIKQMLNMVSGLTIRSLPDDSTNERFIMDEYIQQAYGTKTGTFHYAPINYNLLAGIIEQLTKQSYWKTIKENLLDKGGLHHTNNYVDWFQRADHTTSYQIINQKDYAKVTHPPLSIYAREIGTGNIDMSVGDLYWYYRGLTKGTFFSQNISTELYQPLNHEVYAGGLYVHPTYYRSRGEIANQQTLALFDKKAATAVILMSNQKDNQLQMSIIQSIYSTITNSHVRF</sequence>
<keyword evidence="2 3" id="KW-0472">Membrane</keyword>
<evidence type="ECO:0000256" key="3">
    <source>
        <dbReference type="SAM" id="Phobius"/>
    </source>
</evidence>
<keyword evidence="3" id="KW-1133">Transmembrane helix</keyword>
<protein>
    <submittedName>
        <fullName evidence="5">Serine hydrolase domain-containing protein</fullName>
        <ecNumber evidence="5">3.-.-.-</ecNumber>
    </submittedName>
</protein>
<dbReference type="Proteomes" id="UP001597427">
    <property type="component" value="Unassembled WGS sequence"/>
</dbReference>
<evidence type="ECO:0000256" key="2">
    <source>
        <dbReference type="ARBA" id="ARBA00023136"/>
    </source>
</evidence>
<reference evidence="6" key="1">
    <citation type="journal article" date="2019" name="Int. J. Syst. Evol. Microbiol.">
        <title>The Global Catalogue of Microorganisms (GCM) 10K type strain sequencing project: providing services to taxonomists for standard genome sequencing and annotation.</title>
        <authorList>
            <consortium name="The Broad Institute Genomics Platform"/>
            <consortium name="The Broad Institute Genome Sequencing Center for Infectious Disease"/>
            <person name="Wu L."/>
            <person name="Ma J."/>
        </authorList>
    </citation>
    <scope>NUCLEOTIDE SEQUENCE [LARGE SCALE GENOMIC DNA]</scope>
    <source>
        <strain evidence="6">TISTR 932</strain>
    </source>
</reference>
<keyword evidence="6" id="KW-1185">Reference proteome</keyword>
<accession>A0ABW5TH37</accession>
<gene>
    <name evidence="5" type="ORF">ACFSR0_03295</name>
</gene>
<dbReference type="SUPFAM" id="SSF56601">
    <property type="entry name" value="beta-lactamase/transpeptidase-like"/>
    <property type="match status" value="1"/>
</dbReference>
<organism evidence="5 6">
    <name type="scientific">Enterococcus camelliae</name>
    <dbReference type="NCBI Taxonomy" id="453959"/>
    <lineage>
        <taxon>Bacteria</taxon>
        <taxon>Bacillati</taxon>
        <taxon>Bacillota</taxon>
        <taxon>Bacilli</taxon>
        <taxon>Lactobacillales</taxon>
        <taxon>Enterococcaceae</taxon>
        <taxon>Enterococcus</taxon>
    </lineage>
</organism>
<dbReference type="Gene3D" id="3.40.710.10">
    <property type="entry name" value="DD-peptidase/beta-lactamase superfamily"/>
    <property type="match status" value="1"/>
</dbReference>
<name>A0ABW5TH37_9ENTE</name>
<comment type="subcellular location">
    <subcellularLocation>
        <location evidence="1">Membrane</location>
    </subcellularLocation>
</comment>
<dbReference type="PANTHER" id="PTHR46825">
    <property type="entry name" value="D-ALANYL-D-ALANINE-CARBOXYPEPTIDASE/ENDOPEPTIDASE AMPH"/>
    <property type="match status" value="1"/>
</dbReference>
<keyword evidence="5" id="KW-0378">Hydrolase</keyword>
<evidence type="ECO:0000313" key="6">
    <source>
        <dbReference type="Proteomes" id="UP001597427"/>
    </source>
</evidence>
<evidence type="ECO:0000256" key="1">
    <source>
        <dbReference type="ARBA" id="ARBA00004370"/>
    </source>
</evidence>
<dbReference type="RefSeq" id="WP_379979886.1">
    <property type="nucleotide sequence ID" value="NZ_JBHUMO010000019.1"/>
</dbReference>